<dbReference type="HOGENOM" id="CLU_061358_0_0_7"/>
<sequence>MKGRHQGVVITGRQHAQKSIFRHAPPASLEFCTIGDRLLKIPGHAAGEDLSTGRIAMAHKFPEYEPFFHKGLRIEIGIPQADGDVFRDWAIVREYRDDTILVQLSRDYLPMNVRVNVSTILDANVWINQEVYTCTCIVTERQSDRVLRIRLFGLLTLKERRHFFRLEANFRFRFTEPDKRIREEVETEWKKRSQLESMKFGGYDEIVIAARHAEFHASRQELVWHESLDNPAVLSGGGIGFKLEKRLAPETLLHMELHLPLSPPRVVHAVAEVVYTLEPRRQVESGEAAYRTGMHFILMEERDRDHIFRYISMLQLIRLRAISENRPFKYPYEGSPAAKRDVDGKTILRRALYTVIFLILLFFIGRFLIDYRDKGNPNEIKAIYERAIKQYRKER</sequence>
<gene>
    <name evidence="3" type="ordered locus">Gura_3923</name>
</gene>
<evidence type="ECO:0000256" key="1">
    <source>
        <dbReference type="SAM" id="Phobius"/>
    </source>
</evidence>
<keyword evidence="4" id="KW-1185">Reference proteome</keyword>
<keyword evidence="1" id="KW-0812">Transmembrane</keyword>
<protein>
    <submittedName>
        <fullName evidence="3">Type IV pilus assembly PilZ</fullName>
    </submittedName>
</protein>
<dbReference type="STRING" id="351605.Gura_3923"/>
<dbReference type="InterPro" id="IPR040638">
    <property type="entry name" value="PilZN1"/>
</dbReference>
<evidence type="ECO:0000313" key="4">
    <source>
        <dbReference type="Proteomes" id="UP000006695"/>
    </source>
</evidence>
<dbReference type="Gene3D" id="2.30.110.70">
    <property type="match status" value="1"/>
</dbReference>
<dbReference type="RefSeq" id="WP_011940711.1">
    <property type="nucleotide sequence ID" value="NC_009483.1"/>
</dbReference>
<dbReference type="AlphaFoldDB" id="A5G8F3"/>
<reference evidence="3 4" key="1">
    <citation type="submission" date="2007-05" db="EMBL/GenBank/DDBJ databases">
        <title>Complete sequence of Geobacter uraniireducens Rf4.</title>
        <authorList>
            <consortium name="US DOE Joint Genome Institute"/>
            <person name="Copeland A."/>
            <person name="Lucas S."/>
            <person name="Lapidus A."/>
            <person name="Barry K."/>
            <person name="Detter J.C."/>
            <person name="Glavina del Rio T."/>
            <person name="Hammon N."/>
            <person name="Israni S."/>
            <person name="Dalin E."/>
            <person name="Tice H."/>
            <person name="Pitluck S."/>
            <person name="Chertkov O."/>
            <person name="Brettin T."/>
            <person name="Bruce D."/>
            <person name="Han C."/>
            <person name="Schmutz J."/>
            <person name="Larimer F."/>
            <person name="Land M."/>
            <person name="Hauser L."/>
            <person name="Kyrpides N."/>
            <person name="Mikhailova N."/>
            <person name="Shelobolina E."/>
            <person name="Aklujkar M."/>
            <person name="Lovley D."/>
            <person name="Richardson P."/>
        </authorList>
    </citation>
    <scope>NUCLEOTIDE SEQUENCE [LARGE SCALE GENOMIC DNA]</scope>
    <source>
        <strain evidence="3 4">Rf4</strain>
    </source>
</reference>
<name>A5G8F3_GEOUR</name>
<keyword evidence="1" id="KW-1133">Transmembrane helix</keyword>
<proteinExistence type="predicted"/>
<evidence type="ECO:0000313" key="3">
    <source>
        <dbReference type="EMBL" id="ABQ28071.1"/>
    </source>
</evidence>
<dbReference type="EMBL" id="CP000698">
    <property type="protein sequence ID" value="ABQ28071.1"/>
    <property type="molecule type" value="Genomic_DNA"/>
</dbReference>
<feature type="transmembrane region" description="Helical" evidence="1">
    <location>
        <begin position="351"/>
        <end position="369"/>
    </location>
</feature>
<keyword evidence="1" id="KW-0472">Membrane</keyword>
<dbReference type="Gene3D" id="2.40.10.220">
    <property type="entry name" value="predicted glycosyltransferase like domains"/>
    <property type="match status" value="1"/>
</dbReference>
<dbReference type="KEGG" id="gur:Gura_3923"/>
<evidence type="ECO:0000259" key="2">
    <source>
        <dbReference type="Pfam" id="PF18672"/>
    </source>
</evidence>
<dbReference type="Proteomes" id="UP000006695">
    <property type="component" value="Chromosome"/>
</dbReference>
<feature type="domain" description="N-terminal PilZ-like" evidence="2">
    <location>
        <begin position="67"/>
        <end position="155"/>
    </location>
</feature>
<organism evidence="3 4">
    <name type="scientific">Geotalea uraniireducens (strain Rf4)</name>
    <name type="common">Geobacter uraniireducens</name>
    <dbReference type="NCBI Taxonomy" id="351605"/>
    <lineage>
        <taxon>Bacteria</taxon>
        <taxon>Pseudomonadati</taxon>
        <taxon>Thermodesulfobacteriota</taxon>
        <taxon>Desulfuromonadia</taxon>
        <taxon>Geobacterales</taxon>
        <taxon>Geobacteraceae</taxon>
        <taxon>Geotalea</taxon>
    </lineage>
</organism>
<dbReference type="Pfam" id="PF18672">
    <property type="entry name" value="PilZN1"/>
    <property type="match status" value="1"/>
</dbReference>
<accession>A5G8F3</accession>